<evidence type="ECO:0000259" key="1">
    <source>
        <dbReference type="Pfam" id="PF03372"/>
    </source>
</evidence>
<reference evidence="2" key="1">
    <citation type="submission" date="2022-01" db="EMBL/GenBank/DDBJ databases">
        <title>Comparative genomics reveals a dynamic genome evolution in the ectomycorrhizal milk-cap (Lactarius) mushrooms.</title>
        <authorList>
            <consortium name="DOE Joint Genome Institute"/>
            <person name="Lebreton A."/>
            <person name="Tang N."/>
            <person name="Kuo A."/>
            <person name="LaButti K."/>
            <person name="Drula E."/>
            <person name="Barry K."/>
            <person name="Clum A."/>
            <person name="Lipzen A."/>
            <person name="Mousain D."/>
            <person name="Ng V."/>
            <person name="Wang R."/>
            <person name="Wang X."/>
            <person name="Dai Y."/>
            <person name="Henrissat B."/>
            <person name="Grigoriev I.V."/>
            <person name="Guerin-Laguette A."/>
            <person name="Yu F."/>
            <person name="Martin F.M."/>
        </authorList>
    </citation>
    <scope>NUCLEOTIDE SEQUENCE</scope>
    <source>
        <strain evidence="2">QP</strain>
    </source>
</reference>
<dbReference type="PANTHER" id="PTHR12121">
    <property type="entry name" value="CARBON CATABOLITE REPRESSOR PROTEIN 4"/>
    <property type="match status" value="1"/>
</dbReference>
<gene>
    <name evidence="2" type="ORF">EDB92DRAFT_1804127</name>
</gene>
<dbReference type="AlphaFoldDB" id="A0AAD4L735"/>
<dbReference type="InterPro" id="IPR036691">
    <property type="entry name" value="Endo/exonu/phosph_ase_sf"/>
</dbReference>
<evidence type="ECO:0000313" key="2">
    <source>
        <dbReference type="EMBL" id="KAH8982955.1"/>
    </source>
</evidence>
<dbReference type="Gene3D" id="3.60.10.10">
    <property type="entry name" value="Endonuclease/exonuclease/phosphatase"/>
    <property type="match status" value="1"/>
</dbReference>
<evidence type="ECO:0000313" key="3">
    <source>
        <dbReference type="Proteomes" id="UP001201163"/>
    </source>
</evidence>
<dbReference type="EMBL" id="JAKELL010000094">
    <property type="protein sequence ID" value="KAH8982955.1"/>
    <property type="molecule type" value="Genomic_DNA"/>
</dbReference>
<organism evidence="2 3">
    <name type="scientific">Lactarius akahatsu</name>
    <dbReference type="NCBI Taxonomy" id="416441"/>
    <lineage>
        <taxon>Eukaryota</taxon>
        <taxon>Fungi</taxon>
        <taxon>Dikarya</taxon>
        <taxon>Basidiomycota</taxon>
        <taxon>Agaricomycotina</taxon>
        <taxon>Agaricomycetes</taxon>
        <taxon>Russulales</taxon>
        <taxon>Russulaceae</taxon>
        <taxon>Lactarius</taxon>
    </lineage>
</organism>
<feature type="domain" description="Endonuclease/exonuclease/phosphatase" evidence="1">
    <location>
        <begin position="7"/>
        <end position="317"/>
    </location>
</feature>
<dbReference type="SUPFAM" id="SSF56219">
    <property type="entry name" value="DNase I-like"/>
    <property type="match status" value="1"/>
</dbReference>
<protein>
    <submittedName>
        <fullName evidence="2">Endonuclease/exonuclease/phosphatase</fullName>
    </submittedName>
</protein>
<proteinExistence type="predicted"/>
<keyword evidence="2" id="KW-0540">Nuclease</keyword>
<dbReference type="PANTHER" id="PTHR12121:SF36">
    <property type="entry name" value="ENDONUCLEASE_EXONUCLEASE_PHOSPHATASE DOMAIN-CONTAINING PROTEIN"/>
    <property type="match status" value="1"/>
</dbReference>
<accession>A0AAD4L735</accession>
<dbReference type="CDD" id="cd09083">
    <property type="entry name" value="EEP-1"/>
    <property type="match status" value="1"/>
</dbReference>
<dbReference type="InterPro" id="IPR050410">
    <property type="entry name" value="CCR4/nocturin_mRNA_transcr"/>
</dbReference>
<dbReference type="GO" id="GO:0004519">
    <property type="term" value="F:endonuclease activity"/>
    <property type="evidence" value="ECO:0007669"/>
    <property type="project" value="UniProtKB-KW"/>
</dbReference>
<dbReference type="Proteomes" id="UP001201163">
    <property type="component" value="Unassembled WGS sequence"/>
</dbReference>
<dbReference type="Pfam" id="PF03372">
    <property type="entry name" value="Exo_endo_phos"/>
    <property type="match status" value="1"/>
</dbReference>
<dbReference type="InterPro" id="IPR005135">
    <property type="entry name" value="Endo/exonuclease/phosphatase"/>
</dbReference>
<name>A0AAD4L735_9AGAM</name>
<keyword evidence="2" id="KW-0378">Hydrolase</keyword>
<keyword evidence="3" id="KW-1185">Reference proteome</keyword>
<sequence>MSRLRLATWNIRYDVQPDSIPLSASLAALPDPLLPPRALPVGEQPWSARRVPVARALFVSQFDLAGFQEALVRQVRDLVDLLGSDYAWVGVGRDDGVSAGEFSPIFYRRSAFTLLVTDTFWLSQAPFTPGSCFPGAGCSRLATFAHFRLVVAPPTSTGELILFNTHLDHVSDAQRRLGAAMLLHRARYEAHAKPGVPIFVTGDFNSTAIGDDDGAYAVLTGKQPGPPVPDDFARRFPLPARGSGGPGNSELVMVDMRVAAPRLHVGGEWATFTGFEQRMSDNECIDFVFGRSDGGWCAKGVFVHGNITDEGMLASDHRLVVADVVLP</sequence>
<keyword evidence="2" id="KW-0255">Endonuclease</keyword>
<comment type="caution">
    <text evidence="2">The sequence shown here is derived from an EMBL/GenBank/DDBJ whole genome shotgun (WGS) entry which is preliminary data.</text>
</comment>
<dbReference type="GO" id="GO:0000175">
    <property type="term" value="F:3'-5'-RNA exonuclease activity"/>
    <property type="evidence" value="ECO:0007669"/>
    <property type="project" value="TreeGrafter"/>
</dbReference>